<dbReference type="Gene3D" id="3.30.1460.10">
    <property type="match status" value="1"/>
</dbReference>
<evidence type="ECO:0000313" key="1">
    <source>
        <dbReference type="EMBL" id="SSW95840.1"/>
    </source>
</evidence>
<dbReference type="AlphaFoldDB" id="A0A3B0M1J4"/>
<dbReference type="SUPFAM" id="SSF69635">
    <property type="entry name" value="Type III secretory system chaperone-like"/>
    <property type="match status" value="1"/>
</dbReference>
<dbReference type="CDD" id="cd17035">
    <property type="entry name" value="T3SC_IB_Spa15-like"/>
    <property type="match status" value="1"/>
</dbReference>
<proteinExistence type="predicted"/>
<dbReference type="Pfam" id="PF03519">
    <property type="entry name" value="Invas_SpaK"/>
    <property type="match status" value="1"/>
</dbReference>
<sequence>MHINIALLVRDALAHSGCDKNLISDFDGHSTITLEFSDSLDINISIDDNCVWLWSPLCEVSSNLICQLSEKILNKLMEECLFTVTKQIQLVSRNQYINLAGVVAPAYLVDGASFSAALEEFFHLINNYSEMLC</sequence>
<gene>
    <name evidence="1" type="primary">spaK</name>
    <name evidence="1" type="ORF">ARTV_1939</name>
</gene>
<accession>A0A3B0M1J4</accession>
<dbReference type="EMBL" id="UFQR01000007">
    <property type="protein sequence ID" value="SSW95840.1"/>
    <property type="molecule type" value="Genomic_DNA"/>
</dbReference>
<dbReference type="PRINTS" id="PR01305">
    <property type="entry name" value="SSPAKPROTEIN"/>
</dbReference>
<name>A0A3B0M1J4_9GAMM</name>
<dbReference type="InterPro" id="IPR003065">
    <property type="entry name" value="Invas_SpaK"/>
</dbReference>
<organism evidence="1">
    <name type="scientific">Arsenophonus endosymbiont of Trialeurodes vaporariorum</name>
    <dbReference type="NCBI Taxonomy" id="235567"/>
    <lineage>
        <taxon>Bacteria</taxon>
        <taxon>Pseudomonadati</taxon>
        <taxon>Pseudomonadota</taxon>
        <taxon>Gammaproteobacteria</taxon>
        <taxon>Enterobacterales</taxon>
        <taxon>Morganellaceae</taxon>
        <taxon>Arsenophonus</taxon>
    </lineage>
</organism>
<protein>
    <submittedName>
        <fullName evidence="1">Surface presentation of antigens protein SpaK</fullName>
    </submittedName>
</protein>
<reference evidence="1" key="1">
    <citation type="submission" date="2018-04" db="EMBL/GenBank/DDBJ databases">
        <authorList>
            <person name="Go L.Y."/>
            <person name="Mitchell J.A."/>
        </authorList>
    </citation>
    <scope>NUCLEOTIDE SEQUENCE</scope>
    <source>
        <strain evidence="1">ARTV</strain>
    </source>
</reference>